<dbReference type="GO" id="GO:0046982">
    <property type="term" value="F:protein heterodimerization activity"/>
    <property type="evidence" value="ECO:0007669"/>
    <property type="project" value="InterPro"/>
</dbReference>
<comment type="caution">
    <text evidence="2">The sequence shown here is derived from an EMBL/GenBank/DDBJ whole genome shotgun (WGS) entry which is preliminary data.</text>
</comment>
<dbReference type="Proteomes" id="UP000324629">
    <property type="component" value="Unassembled WGS sequence"/>
</dbReference>
<sequence>MGSHRKNDKTRVKSKTRSTRVGLHFPVRRVHRHLRNSKHANAPVYLVAVLQ</sequence>
<keyword evidence="3" id="KW-1185">Reference proteome</keyword>
<gene>
    <name evidence="2" type="ORF">DEA37_0006670</name>
</gene>
<feature type="compositionally biased region" description="Basic residues" evidence="1">
    <location>
        <begin position="1"/>
        <end position="18"/>
    </location>
</feature>
<dbReference type="SUPFAM" id="SSF47113">
    <property type="entry name" value="Histone-fold"/>
    <property type="match status" value="1"/>
</dbReference>
<dbReference type="AlphaFoldDB" id="A0A5J4NW76"/>
<name>A0A5J4NW76_9TREM</name>
<organism evidence="2 3">
    <name type="scientific">Paragonimus westermani</name>
    <dbReference type="NCBI Taxonomy" id="34504"/>
    <lineage>
        <taxon>Eukaryota</taxon>
        <taxon>Metazoa</taxon>
        <taxon>Spiralia</taxon>
        <taxon>Lophotrochozoa</taxon>
        <taxon>Platyhelminthes</taxon>
        <taxon>Trematoda</taxon>
        <taxon>Digenea</taxon>
        <taxon>Plagiorchiida</taxon>
        <taxon>Troglotremata</taxon>
        <taxon>Troglotrematidae</taxon>
        <taxon>Paragonimus</taxon>
    </lineage>
</organism>
<evidence type="ECO:0000256" key="1">
    <source>
        <dbReference type="SAM" id="MobiDB-lite"/>
    </source>
</evidence>
<evidence type="ECO:0000313" key="3">
    <source>
        <dbReference type="Proteomes" id="UP000324629"/>
    </source>
</evidence>
<evidence type="ECO:0000313" key="2">
    <source>
        <dbReference type="EMBL" id="KAA3679987.1"/>
    </source>
</evidence>
<feature type="region of interest" description="Disordered" evidence="1">
    <location>
        <begin position="1"/>
        <end position="24"/>
    </location>
</feature>
<dbReference type="Gene3D" id="1.10.20.10">
    <property type="entry name" value="Histone, subunit A"/>
    <property type="match status" value="1"/>
</dbReference>
<protein>
    <recommendedName>
        <fullName evidence="4">Histone H2A</fullName>
    </recommendedName>
</protein>
<evidence type="ECO:0008006" key="4">
    <source>
        <dbReference type="Google" id="ProtNLM"/>
    </source>
</evidence>
<reference evidence="2 3" key="1">
    <citation type="journal article" date="2019" name="Gigascience">
        <title>Whole-genome sequence of the oriental lung fluke Paragonimus westermani.</title>
        <authorList>
            <person name="Oey H."/>
            <person name="Zakrzewski M."/>
            <person name="Narain K."/>
            <person name="Devi K.R."/>
            <person name="Agatsuma T."/>
            <person name="Nawaratna S."/>
            <person name="Gobert G.N."/>
            <person name="Jones M.K."/>
            <person name="Ragan M.A."/>
            <person name="McManus D.P."/>
            <person name="Krause L."/>
        </authorList>
    </citation>
    <scope>NUCLEOTIDE SEQUENCE [LARGE SCALE GENOMIC DNA]</scope>
    <source>
        <strain evidence="2 3">IND2009</strain>
    </source>
</reference>
<dbReference type="EMBL" id="QNGE01000569">
    <property type="protein sequence ID" value="KAA3679987.1"/>
    <property type="molecule type" value="Genomic_DNA"/>
</dbReference>
<accession>A0A5J4NW76</accession>
<proteinExistence type="predicted"/>
<dbReference type="InterPro" id="IPR009072">
    <property type="entry name" value="Histone-fold"/>
</dbReference>